<dbReference type="InterPro" id="IPR053007">
    <property type="entry name" value="CYP450_monoxygenase_sec-met"/>
</dbReference>
<dbReference type="GO" id="GO:0005506">
    <property type="term" value="F:iron ion binding"/>
    <property type="evidence" value="ECO:0007669"/>
    <property type="project" value="InterPro"/>
</dbReference>
<dbReference type="GO" id="GO:0016705">
    <property type="term" value="F:oxidoreductase activity, acting on paired donors, with incorporation or reduction of molecular oxygen"/>
    <property type="evidence" value="ECO:0007669"/>
    <property type="project" value="InterPro"/>
</dbReference>
<dbReference type="GO" id="GO:0020037">
    <property type="term" value="F:heme binding"/>
    <property type="evidence" value="ECO:0007669"/>
    <property type="project" value="InterPro"/>
</dbReference>
<dbReference type="PANTHER" id="PTHR47582">
    <property type="entry name" value="P450, PUTATIVE (EUROFUNG)-RELATED"/>
    <property type="match status" value="1"/>
</dbReference>
<organism evidence="1 2">
    <name type="scientific">Lentithecium fluviatile CBS 122367</name>
    <dbReference type="NCBI Taxonomy" id="1168545"/>
    <lineage>
        <taxon>Eukaryota</taxon>
        <taxon>Fungi</taxon>
        <taxon>Dikarya</taxon>
        <taxon>Ascomycota</taxon>
        <taxon>Pezizomycotina</taxon>
        <taxon>Dothideomycetes</taxon>
        <taxon>Pleosporomycetidae</taxon>
        <taxon>Pleosporales</taxon>
        <taxon>Massarineae</taxon>
        <taxon>Lentitheciaceae</taxon>
        <taxon>Lentithecium</taxon>
    </lineage>
</organism>
<keyword evidence="2" id="KW-1185">Reference proteome</keyword>
<dbReference type="OrthoDB" id="10638616at2759"/>
<sequence length="766" mass="86900">MHSLSDELVVMVAEHLNGFFSLAKFVGFHYRDLLNFCLVSKQFARCGQEAMIRHVCITYPAVEPLRKLHRTLQERPELLEKIRGYKSSVITEVGLTENYDPPKVESVPRQKRWKRLLKAKLARSFMMHGRSNVHAAPQSLDTSQHPQPATVWAGQTLDVPEPICCHVSLAILAKNLSFLVLEVESGLLDKLTSHMYDVATASWSSATFTNLSNVKITSLDRSLDVDFQMRNLLTLPNLKKLELGYPPQSPLNGFHREDGIVQIMNRDEHRTSALEELILNGWCNMIQLSSIFRRVQALRSLTYRPYSTCTGPPSRELNPIWDHLLHLKDTLERLDLEFVAASGTYFQIWPRNMTHYPHLTHFSLTGRFAWGDFGGIGTVDFINFLPPNLQEHVWAHDRSWSLGKVPIRPERIEFARNLHRERPAMRVFTVTRDAWKEDDKLFVEDLLHRGGVELREWTVEEQRAFVERCDAFMKDPLFLFNIDGSQRDRSYVTTFPKNIHPTLAPGESLNAMNRIMIQNIAKSADALAAPSPRRIKVGRWLRYEVILATTNSVYGPGNPLLDPDVENAFWYVKRPRRPLPGAGNTAFDENLLGFVVNVLPSVTARKCTKARADLGKAFRHYFDQNEHLNGSVLVQARYNHSHEYNVSVPDIAASESAYIYSHEEVLKDCRDELATITTTSTAEEGTTIHSIDMISIKSSCLDITATLQEVMRHTSVGSSVSHVTEDTMIDGYRLKKGTPLSCLSISCILAPTHGKQTQAESTTDDS</sequence>
<dbReference type="GO" id="GO:0004497">
    <property type="term" value="F:monooxygenase activity"/>
    <property type="evidence" value="ECO:0007669"/>
    <property type="project" value="InterPro"/>
</dbReference>
<dbReference type="AlphaFoldDB" id="A0A6G1III6"/>
<dbReference type="PANTHER" id="PTHR47582:SF1">
    <property type="entry name" value="P450, PUTATIVE (EUROFUNG)-RELATED"/>
    <property type="match status" value="1"/>
</dbReference>
<dbReference type="EMBL" id="MU005618">
    <property type="protein sequence ID" value="KAF2677803.1"/>
    <property type="molecule type" value="Genomic_DNA"/>
</dbReference>
<name>A0A6G1III6_9PLEO</name>
<protein>
    <submittedName>
        <fullName evidence="1">Uncharacterized protein</fullName>
    </submittedName>
</protein>
<dbReference type="Gene3D" id="1.10.630.10">
    <property type="entry name" value="Cytochrome P450"/>
    <property type="match status" value="1"/>
</dbReference>
<dbReference type="InterPro" id="IPR036396">
    <property type="entry name" value="Cyt_P450_sf"/>
</dbReference>
<evidence type="ECO:0000313" key="1">
    <source>
        <dbReference type="EMBL" id="KAF2677803.1"/>
    </source>
</evidence>
<accession>A0A6G1III6</accession>
<gene>
    <name evidence="1" type="ORF">K458DRAFT_395607</name>
</gene>
<evidence type="ECO:0000313" key="2">
    <source>
        <dbReference type="Proteomes" id="UP000799291"/>
    </source>
</evidence>
<proteinExistence type="predicted"/>
<dbReference type="Proteomes" id="UP000799291">
    <property type="component" value="Unassembled WGS sequence"/>
</dbReference>
<reference evidence="1" key="1">
    <citation type="journal article" date="2020" name="Stud. Mycol.">
        <title>101 Dothideomycetes genomes: a test case for predicting lifestyles and emergence of pathogens.</title>
        <authorList>
            <person name="Haridas S."/>
            <person name="Albert R."/>
            <person name="Binder M."/>
            <person name="Bloem J."/>
            <person name="Labutti K."/>
            <person name="Salamov A."/>
            <person name="Andreopoulos B."/>
            <person name="Baker S."/>
            <person name="Barry K."/>
            <person name="Bills G."/>
            <person name="Bluhm B."/>
            <person name="Cannon C."/>
            <person name="Castanera R."/>
            <person name="Culley D."/>
            <person name="Daum C."/>
            <person name="Ezra D."/>
            <person name="Gonzalez J."/>
            <person name="Henrissat B."/>
            <person name="Kuo A."/>
            <person name="Liang C."/>
            <person name="Lipzen A."/>
            <person name="Lutzoni F."/>
            <person name="Magnuson J."/>
            <person name="Mondo S."/>
            <person name="Nolan M."/>
            <person name="Ohm R."/>
            <person name="Pangilinan J."/>
            <person name="Park H.-J."/>
            <person name="Ramirez L."/>
            <person name="Alfaro M."/>
            <person name="Sun H."/>
            <person name="Tritt A."/>
            <person name="Yoshinaga Y."/>
            <person name="Zwiers L.-H."/>
            <person name="Turgeon B."/>
            <person name="Goodwin S."/>
            <person name="Spatafora J."/>
            <person name="Crous P."/>
            <person name="Grigoriev I."/>
        </authorList>
    </citation>
    <scope>NUCLEOTIDE SEQUENCE</scope>
    <source>
        <strain evidence="1">CBS 122367</strain>
    </source>
</reference>
<dbReference type="SUPFAM" id="SSF52047">
    <property type="entry name" value="RNI-like"/>
    <property type="match status" value="1"/>
</dbReference>
<dbReference type="SUPFAM" id="SSF48264">
    <property type="entry name" value="Cytochrome P450"/>
    <property type="match status" value="1"/>
</dbReference>